<dbReference type="Gene3D" id="3.50.50.60">
    <property type="entry name" value="FAD/NAD(P)-binding domain"/>
    <property type="match status" value="1"/>
</dbReference>
<dbReference type="InterPro" id="IPR012132">
    <property type="entry name" value="GMC_OxRdtase"/>
</dbReference>
<name>A0AA38WYS6_9EURO</name>
<dbReference type="PANTHER" id="PTHR11552">
    <property type="entry name" value="GLUCOSE-METHANOL-CHOLINE GMC OXIDOREDUCTASE"/>
    <property type="match status" value="1"/>
</dbReference>
<evidence type="ECO:0000313" key="3">
    <source>
        <dbReference type="EMBL" id="KAJ9603642.1"/>
    </source>
</evidence>
<dbReference type="PANTHER" id="PTHR11552:SF134">
    <property type="entry name" value="GLUCOSE-METHANOL-CHOLINE OXIDOREDUCTASE N-TERMINAL DOMAIN-CONTAINING PROTEIN"/>
    <property type="match status" value="1"/>
</dbReference>
<dbReference type="SUPFAM" id="SSF54373">
    <property type="entry name" value="FAD-linked reductases, C-terminal domain"/>
    <property type="match status" value="1"/>
</dbReference>
<dbReference type="PIRSF" id="PIRSF000137">
    <property type="entry name" value="Alcohol_oxidase"/>
    <property type="match status" value="1"/>
</dbReference>
<dbReference type="Pfam" id="PF00732">
    <property type="entry name" value="GMC_oxred_N"/>
    <property type="match status" value="1"/>
</dbReference>
<comment type="similarity">
    <text evidence="1">Belongs to the GMC oxidoreductase family.</text>
</comment>
<organism evidence="3 4">
    <name type="scientific">Cladophialophora chaetospira</name>
    <dbReference type="NCBI Taxonomy" id="386627"/>
    <lineage>
        <taxon>Eukaryota</taxon>
        <taxon>Fungi</taxon>
        <taxon>Dikarya</taxon>
        <taxon>Ascomycota</taxon>
        <taxon>Pezizomycotina</taxon>
        <taxon>Eurotiomycetes</taxon>
        <taxon>Chaetothyriomycetidae</taxon>
        <taxon>Chaetothyriales</taxon>
        <taxon>Herpotrichiellaceae</taxon>
        <taxon>Cladophialophora</taxon>
    </lineage>
</organism>
<dbReference type="InterPro" id="IPR000172">
    <property type="entry name" value="GMC_OxRdtase_N"/>
</dbReference>
<gene>
    <name evidence="3" type="ORF">H2200_011828</name>
</gene>
<dbReference type="AlphaFoldDB" id="A0AA38WYS6"/>
<dbReference type="InterPro" id="IPR007867">
    <property type="entry name" value="GMC_OxRtase_C"/>
</dbReference>
<proteinExistence type="inferred from homology"/>
<evidence type="ECO:0000313" key="4">
    <source>
        <dbReference type="Proteomes" id="UP001172673"/>
    </source>
</evidence>
<dbReference type="Gene3D" id="3.30.560.10">
    <property type="entry name" value="Glucose Oxidase, domain 3"/>
    <property type="match status" value="1"/>
</dbReference>
<reference evidence="3" key="1">
    <citation type="submission" date="2022-10" db="EMBL/GenBank/DDBJ databases">
        <title>Culturing micro-colonial fungi from biological soil crusts in the Mojave desert and describing Neophaeococcomyces mojavensis, and introducing the new genera and species Taxawa tesnikishii.</title>
        <authorList>
            <person name="Kurbessoian T."/>
            <person name="Stajich J.E."/>
        </authorList>
    </citation>
    <scope>NUCLEOTIDE SEQUENCE</scope>
    <source>
        <strain evidence="3">TK_41</strain>
    </source>
</reference>
<dbReference type="SUPFAM" id="SSF51905">
    <property type="entry name" value="FAD/NAD(P)-binding domain"/>
    <property type="match status" value="1"/>
</dbReference>
<evidence type="ECO:0000256" key="1">
    <source>
        <dbReference type="ARBA" id="ARBA00010790"/>
    </source>
</evidence>
<accession>A0AA38WYS6</accession>
<dbReference type="InterPro" id="IPR036188">
    <property type="entry name" value="FAD/NAD-bd_sf"/>
</dbReference>
<comment type="caution">
    <text evidence="3">The sequence shown here is derived from an EMBL/GenBank/DDBJ whole genome shotgun (WGS) entry which is preliminary data.</text>
</comment>
<protein>
    <recommendedName>
        <fullName evidence="2">Glucose-methanol-choline oxidoreductase N-terminal domain-containing protein</fullName>
    </recommendedName>
</protein>
<dbReference type="Proteomes" id="UP001172673">
    <property type="component" value="Unassembled WGS sequence"/>
</dbReference>
<sequence>MSPSEPYIYDFIIVGGGNSGAVVAGNIARSQQRPRVLVIEEGGDNKRADLRVASERFVNPYVNPEIGTWYKTTPQKHLEGRSLDYLRGRGLGGSSIANYQAYIRGSASDYNEWAARVGDDFFAWHNAVARYKELENLHFEDDGDKDHFVQLKEAVHGFEGPLDISIQPKKRWHFGMDKNMQAAIEFGWPVCRDQNSGDPIGVGVVTTTSYRGYRTTSGSAYLFDVPSNLDVWCHTTAAKILFEPQSSGNPKAVGLQLANGRIVQARKEVILSAGAIDTPKLLLLSGVGPRKELNRLNIECLVHHPDVGKKLTDHLWMDLKWSVSPELSDVAAVLGDRVKAKATRQEWLRSQTGPDATQNGTNLVGFLKFNPDRANLDELEKLPDQAKNWIKRPDVPQIEIFLAGLCPPEWQLIRDGEFYGVTIMLMNPQSRGEVTLASKDPAANPTIDPGYLSHPYDRQTIINGVRESLAYIRSTFLSKYVQREVHVPKSDTDEQILDFCKENLQSVLHGCGTVRMGHEKDPMACLDTHFRVRGVDNLRVVDLSATPLITR</sequence>
<keyword evidence="4" id="KW-1185">Reference proteome</keyword>
<feature type="domain" description="Glucose-methanol-choline oxidoreductase N-terminal" evidence="2">
    <location>
        <begin position="274"/>
        <end position="288"/>
    </location>
</feature>
<dbReference type="PROSITE" id="PS00624">
    <property type="entry name" value="GMC_OXRED_2"/>
    <property type="match status" value="1"/>
</dbReference>
<dbReference type="Pfam" id="PF05199">
    <property type="entry name" value="GMC_oxred_C"/>
    <property type="match status" value="1"/>
</dbReference>
<dbReference type="EMBL" id="JAPDRK010000021">
    <property type="protein sequence ID" value="KAJ9603642.1"/>
    <property type="molecule type" value="Genomic_DNA"/>
</dbReference>
<dbReference type="GO" id="GO:0016614">
    <property type="term" value="F:oxidoreductase activity, acting on CH-OH group of donors"/>
    <property type="evidence" value="ECO:0007669"/>
    <property type="project" value="InterPro"/>
</dbReference>
<dbReference type="GO" id="GO:0050660">
    <property type="term" value="F:flavin adenine dinucleotide binding"/>
    <property type="evidence" value="ECO:0007669"/>
    <property type="project" value="InterPro"/>
</dbReference>
<evidence type="ECO:0000259" key="2">
    <source>
        <dbReference type="PROSITE" id="PS00624"/>
    </source>
</evidence>